<dbReference type="EMBL" id="KV876241">
    <property type="protein sequence ID" value="RZR74426.1"/>
    <property type="molecule type" value="Genomic_DNA"/>
</dbReference>
<evidence type="ECO:0000313" key="1">
    <source>
        <dbReference type="EMBL" id="RZR74426.1"/>
    </source>
</evidence>
<sequence length="101" mass="11670">MRKINDNLMKNQNIWHEKIKEVEERETFLLPAPGEEIARGRRIARRNLQVLLFFFLPPSLIPLKIGRNNRYLAVAGGLRIGQLADRYIPLGMGSITRYGKP</sequence>
<protein>
    <submittedName>
        <fullName evidence="1">Uncharacterized protein</fullName>
    </submittedName>
</protein>
<accession>A0A445MJM5</accession>
<reference evidence="1" key="1">
    <citation type="journal article" date="2018" name="Data Brief">
        <title>Genome sequence data from 17 accessions of Ensete ventricosum, a staple food crop for millions in Ethiopia.</title>
        <authorList>
            <person name="Yemataw Z."/>
            <person name="Muzemil S."/>
            <person name="Ambachew D."/>
            <person name="Tripathi L."/>
            <person name="Tesfaye K."/>
            <person name="Chala A."/>
            <person name="Farbos A."/>
            <person name="O'Neill P."/>
            <person name="Moore K."/>
            <person name="Grant M."/>
            <person name="Studholme D.J."/>
        </authorList>
    </citation>
    <scope>NUCLEOTIDE SEQUENCE [LARGE SCALE GENOMIC DNA]</scope>
    <source>
        <tissue evidence="1">Leaf</tissue>
    </source>
</reference>
<organism evidence="1">
    <name type="scientific">Ensete ventricosum</name>
    <name type="common">Abyssinian banana</name>
    <name type="synonym">Musa ensete</name>
    <dbReference type="NCBI Taxonomy" id="4639"/>
    <lineage>
        <taxon>Eukaryota</taxon>
        <taxon>Viridiplantae</taxon>
        <taxon>Streptophyta</taxon>
        <taxon>Embryophyta</taxon>
        <taxon>Tracheophyta</taxon>
        <taxon>Spermatophyta</taxon>
        <taxon>Magnoliopsida</taxon>
        <taxon>Liliopsida</taxon>
        <taxon>Zingiberales</taxon>
        <taxon>Musaceae</taxon>
        <taxon>Ensete</taxon>
    </lineage>
</organism>
<dbReference type="Proteomes" id="UP000290560">
    <property type="component" value="Unassembled WGS sequence"/>
</dbReference>
<name>A0A445MJM5_ENSVE</name>
<gene>
    <name evidence="1" type="ORF">BHM03_00036838</name>
</gene>
<dbReference type="AlphaFoldDB" id="A0A445MJM5"/>
<proteinExistence type="predicted"/>